<dbReference type="RefSeq" id="WP_264836441.1">
    <property type="nucleotide sequence ID" value="NZ_JYMX02000073.1"/>
</dbReference>
<evidence type="ECO:0000313" key="3">
    <source>
        <dbReference type="Proteomes" id="UP000191686"/>
    </source>
</evidence>
<evidence type="ECO:0000313" key="2">
    <source>
        <dbReference type="EMBL" id="MCW3717453.1"/>
    </source>
</evidence>
<proteinExistence type="predicted"/>
<dbReference type="AlphaFoldDB" id="A0ABD4USQ1"/>
<protein>
    <submittedName>
        <fullName evidence="2">Integrase core domain-containing protein</fullName>
    </submittedName>
</protein>
<dbReference type="Pfam" id="PF13683">
    <property type="entry name" value="rve_3"/>
    <property type="match status" value="1"/>
</dbReference>
<dbReference type="EMBL" id="JYMX02000073">
    <property type="protein sequence ID" value="MCW3717453.1"/>
    <property type="molecule type" value="Genomic_DNA"/>
</dbReference>
<organism evidence="2 3">
    <name type="scientific">Burkholderia cenocepacia</name>
    <dbReference type="NCBI Taxonomy" id="95486"/>
    <lineage>
        <taxon>Bacteria</taxon>
        <taxon>Pseudomonadati</taxon>
        <taxon>Pseudomonadota</taxon>
        <taxon>Betaproteobacteria</taxon>
        <taxon>Burkholderiales</taxon>
        <taxon>Burkholderiaceae</taxon>
        <taxon>Burkholderia</taxon>
        <taxon>Burkholderia cepacia complex</taxon>
    </lineage>
</organism>
<feature type="non-terminal residue" evidence="2">
    <location>
        <position position="1"/>
    </location>
</feature>
<sequence>LRCSRTRRTARSRTSGENLVTFLFMAPFSQELEPPQNPGRFNYTRECLAIEVDGSLRGEHVVAALTRLAQYRPLPRYIKADNGSEFISKALDKWAYENGVEIDFSRPGKPTDNAKNESFNGRFREECLNAHWFLSLEDARRKIEVWCEYYNEARPHSALQWMTPAEFARQCTDRAGSARPEEPEFSS</sequence>
<feature type="domain" description="Integrase catalytic" evidence="1">
    <location>
        <begin position="43"/>
        <end position="172"/>
    </location>
</feature>
<name>A0ABD4USQ1_9BURK</name>
<dbReference type="InterPro" id="IPR012337">
    <property type="entry name" value="RNaseH-like_sf"/>
</dbReference>
<comment type="caution">
    <text evidence="2">The sequence shown here is derived from an EMBL/GenBank/DDBJ whole genome shotgun (WGS) entry which is preliminary data.</text>
</comment>
<reference evidence="2 3" key="2">
    <citation type="journal article" date="2017" name="Front. Microbiol.">
        <title>Genomics Reveals a Unique Clone of Burkholderia cenocepacia Harboring an Actively Excising Novel Genomic Island.</title>
        <authorList>
            <person name="Patil P.P."/>
            <person name="Mali S."/>
            <person name="Midha S."/>
            <person name="Gautam V."/>
            <person name="Dash L."/>
            <person name="Kumar S."/>
            <person name="Shastri J."/>
            <person name="Singhal L."/>
            <person name="Patil P.B."/>
        </authorList>
    </citation>
    <scope>NUCLEOTIDE SEQUENCE [LARGE SCALE GENOMIC DNA]</scope>
    <source>
        <strain evidence="2 3">BC-19</strain>
    </source>
</reference>
<accession>A0ABD4USQ1</accession>
<reference evidence="2 3" key="1">
    <citation type="journal article" date="2017" name="Front. Microbiol.">
        <title>Genomics reveals a unique clone of Burkholderia cenocepacia harbouring an actively excising novel genomic island.</title>
        <authorList>
            <person name="Patil P."/>
            <person name="Mali S."/>
            <person name="Midha S."/>
            <person name="Gautam V."/>
            <person name="Dash L."/>
            <person name="Kumar S."/>
            <person name="Shastri J."/>
            <person name="Singhal L."/>
            <person name="Patil P.B."/>
        </authorList>
    </citation>
    <scope>NUCLEOTIDE SEQUENCE [LARGE SCALE GENOMIC DNA]</scope>
    <source>
        <strain evidence="2 3">BC-19</strain>
    </source>
</reference>
<dbReference type="InterPro" id="IPR001584">
    <property type="entry name" value="Integrase_cat-core"/>
</dbReference>
<evidence type="ECO:0000259" key="1">
    <source>
        <dbReference type="PROSITE" id="PS50994"/>
    </source>
</evidence>
<dbReference type="PANTHER" id="PTHR47515">
    <property type="entry name" value="LOW CALCIUM RESPONSE LOCUS PROTEIN T"/>
    <property type="match status" value="1"/>
</dbReference>
<gene>
    <name evidence="2" type="ORF">UE95_039905</name>
</gene>
<dbReference type="SUPFAM" id="SSF53098">
    <property type="entry name" value="Ribonuclease H-like"/>
    <property type="match status" value="1"/>
</dbReference>
<dbReference type="Gene3D" id="3.30.420.10">
    <property type="entry name" value="Ribonuclease H-like superfamily/Ribonuclease H"/>
    <property type="match status" value="1"/>
</dbReference>
<dbReference type="Proteomes" id="UP000191686">
    <property type="component" value="Unassembled WGS sequence"/>
</dbReference>
<dbReference type="PANTHER" id="PTHR47515:SF1">
    <property type="entry name" value="BLR2054 PROTEIN"/>
    <property type="match status" value="1"/>
</dbReference>
<dbReference type="InterPro" id="IPR036397">
    <property type="entry name" value="RNaseH_sf"/>
</dbReference>
<dbReference type="PROSITE" id="PS50994">
    <property type="entry name" value="INTEGRASE"/>
    <property type="match status" value="1"/>
</dbReference>